<comment type="caution">
    <text evidence="4">The sequence shown here is derived from an EMBL/GenBank/DDBJ whole genome shotgun (WGS) entry which is preliminary data.</text>
</comment>
<name>A0A4U3FPA3_9GAMM</name>
<evidence type="ECO:0000256" key="2">
    <source>
        <dbReference type="SAM" id="SignalP"/>
    </source>
</evidence>
<keyword evidence="6" id="KW-1185">Reference proteome</keyword>
<evidence type="ECO:0000313" key="5">
    <source>
        <dbReference type="Proteomes" id="UP000306393"/>
    </source>
</evidence>
<evidence type="ECO:0000313" key="6">
    <source>
        <dbReference type="Proteomes" id="UP000661012"/>
    </source>
</evidence>
<dbReference type="Proteomes" id="UP000306393">
    <property type="component" value="Unassembled WGS sequence"/>
</dbReference>
<dbReference type="OrthoDB" id="6540211at2"/>
<gene>
    <name evidence="4" type="ORF">EpCFBP13511_01545</name>
    <name evidence="3" type="ORF">IFT93_02205</name>
</gene>
<dbReference type="RefSeq" id="WP_137268554.1">
    <property type="nucleotide sequence ID" value="NZ_JACYNM010000001.1"/>
</dbReference>
<feature type="chain" id="PRO_5020796590" evidence="2">
    <location>
        <begin position="19"/>
        <end position="112"/>
    </location>
</feature>
<proteinExistence type="predicted"/>
<dbReference type="EMBL" id="QGAC01000001">
    <property type="protein sequence ID" value="TKJ95065.1"/>
    <property type="molecule type" value="Genomic_DNA"/>
</dbReference>
<reference evidence="4 5" key="1">
    <citation type="journal article" date="2019" name="Sci. Rep.">
        <title>Differences in resource use lead to coexistence of seed-transmitted microbial populations.</title>
        <authorList>
            <person name="Torres-Cortes G."/>
            <person name="Garcia B.J."/>
            <person name="Compant S."/>
            <person name="Rezki S."/>
            <person name="Jones P."/>
            <person name="Preveaux A."/>
            <person name="Briand M."/>
            <person name="Roulet A."/>
            <person name="Bouchez O."/>
            <person name="Jacobson D."/>
            <person name="Barret M."/>
        </authorList>
    </citation>
    <scope>NUCLEOTIDE SEQUENCE [LARGE SCALE GENOMIC DNA]</scope>
    <source>
        <strain evidence="4 5">CFBP13511</strain>
    </source>
</reference>
<evidence type="ECO:0000256" key="1">
    <source>
        <dbReference type="SAM" id="MobiDB-lite"/>
    </source>
</evidence>
<organism evidence="4 5">
    <name type="scientific">Erwinia persicina</name>
    <dbReference type="NCBI Taxonomy" id="55211"/>
    <lineage>
        <taxon>Bacteria</taxon>
        <taxon>Pseudomonadati</taxon>
        <taxon>Pseudomonadota</taxon>
        <taxon>Gammaproteobacteria</taxon>
        <taxon>Enterobacterales</taxon>
        <taxon>Erwiniaceae</taxon>
        <taxon>Erwinia</taxon>
    </lineage>
</organism>
<dbReference type="STRING" id="1219360.GCA_001571305_00940"/>
<evidence type="ECO:0000313" key="3">
    <source>
        <dbReference type="EMBL" id="MBD8105235.1"/>
    </source>
</evidence>
<dbReference type="EMBL" id="JACYNN010000001">
    <property type="protein sequence ID" value="MBD8105235.1"/>
    <property type="molecule type" value="Genomic_DNA"/>
</dbReference>
<feature type="region of interest" description="Disordered" evidence="1">
    <location>
        <begin position="88"/>
        <end position="112"/>
    </location>
</feature>
<keyword evidence="2" id="KW-0732">Signal</keyword>
<accession>A0A4U3FPA3</accession>
<sequence>MKIILLLSTLMIAGTAIAAETGTPSEEARYVSLLCTTASAQPDASRDAYLQQLNDMHMRSHSSSSLNKTDFDNEVAGKVVDGWLALSPEQRRQANTPAGCEKALGEQLKTAD</sequence>
<dbReference type="AlphaFoldDB" id="A0A4U3FPA3"/>
<protein>
    <submittedName>
        <fullName evidence="4">Uncharacterized protein</fullName>
    </submittedName>
</protein>
<evidence type="ECO:0000313" key="4">
    <source>
        <dbReference type="EMBL" id="TKJ95065.1"/>
    </source>
</evidence>
<feature type="signal peptide" evidence="2">
    <location>
        <begin position="1"/>
        <end position="18"/>
    </location>
</feature>
<reference evidence="3 6" key="2">
    <citation type="journal article" date="2020" name="FEMS Microbiol. Ecol.">
        <title>Temporal dynamics of bacterial communities during seed development and maturation.</title>
        <authorList>
            <person name="Chesneau G."/>
            <person name="Torres-Cortes G."/>
            <person name="Briand M."/>
            <person name="Darrasse A."/>
            <person name="Preveaux A."/>
            <person name="Marais C."/>
            <person name="Jacques M.A."/>
            <person name="Shade A."/>
            <person name="Barret M."/>
        </authorList>
    </citation>
    <scope>NUCLEOTIDE SEQUENCE [LARGE SCALE GENOMIC DNA]</scope>
    <source>
        <strain evidence="3 6">CFBP13732</strain>
    </source>
</reference>
<dbReference type="Proteomes" id="UP000661012">
    <property type="component" value="Unassembled WGS sequence"/>
</dbReference>